<protein>
    <submittedName>
        <fullName evidence="1">Modified peptide</fullName>
    </submittedName>
</protein>
<dbReference type="AlphaFoldDB" id="A0AAW5PI85"/>
<organism evidence="1 2">
    <name type="scientific">Stenotrophomonas rhizophila</name>
    <dbReference type="NCBI Taxonomy" id="216778"/>
    <lineage>
        <taxon>Bacteria</taxon>
        <taxon>Pseudomonadati</taxon>
        <taxon>Pseudomonadota</taxon>
        <taxon>Gammaproteobacteria</taxon>
        <taxon>Lysobacterales</taxon>
        <taxon>Lysobacteraceae</taxon>
        <taxon>Stenotrophomonas</taxon>
    </lineage>
</organism>
<dbReference type="Proteomes" id="UP001320691">
    <property type="component" value="Unassembled WGS sequence"/>
</dbReference>
<accession>A0AAW5PI85</accession>
<gene>
    <name evidence="1" type="ORF">M2412_001841</name>
</gene>
<name>A0AAW5PI85_9GAMM</name>
<evidence type="ECO:0000313" key="2">
    <source>
        <dbReference type="Proteomes" id="UP001320691"/>
    </source>
</evidence>
<comment type="caution">
    <text evidence="1">The sequence shown here is derived from an EMBL/GenBank/DDBJ whole genome shotgun (WGS) entry which is preliminary data.</text>
</comment>
<dbReference type="InterPro" id="IPR030976">
    <property type="entry name" value="Mod_pep_NH_fam"/>
</dbReference>
<dbReference type="RefSeq" id="WP_259260552.1">
    <property type="nucleotide sequence ID" value="NZ_JANUEK010000004.1"/>
</dbReference>
<dbReference type="NCBIfam" id="TIGR04509">
    <property type="entry name" value="mod_pep_NH_fam"/>
    <property type="match status" value="1"/>
</dbReference>
<sequence length="97" mass="10116">MTPVPTQLTPAQAMLLLDHLIGDTAFRTLFSADGVAALASIGIDPDGCTDCLAVVDLATPSELLALRSELETYLSTHTASMTVVFCFEAGKVGDTIS</sequence>
<reference evidence="1" key="1">
    <citation type="submission" date="2022-08" db="EMBL/GenBank/DDBJ databases">
        <title>Genomic analyses of the natural microbiome of Caenorhabditis elegans.</title>
        <authorList>
            <person name="Samuel B."/>
        </authorList>
    </citation>
    <scope>NUCLEOTIDE SEQUENCE</scope>
    <source>
        <strain evidence="1">BIGb0277</strain>
    </source>
</reference>
<proteinExistence type="predicted"/>
<evidence type="ECO:0000313" key="1">
    <source>
        <dbReference type="EMBL" id="MCS4279849.1"/>
    </source>
</evidence>
<dbReference type="EMBL" id="JANUEK010000004">
    <property type="protein sequence ID" value="MCS4279849.1"/>
    <property type="molecule type" value="Genomic_DNA"/>
</dbReference>